<organism evidence="1 2">
    <name type="scientific">Cinara cedri</name>
    <dbReference type="NCBI Taxonomy" id="506608"/>
    <lineage>
        <taxon>Eukaryota</taxon>
        <taxon>Metazoa</taxon>
        <taxon>Ecdysozoa</taxon>
        <taxon>Arthropoda</taxon>
        <taxon>Hexapoda</taxon>
        <taxon>Insecta</taxon>
        <taxon>Pterygota</taxon>
        <taxon>Neoptera</taxon>
        <taxon>Paraneoptera</taxon>
        <taxon>Hemiptera</taxon>
        <taxon>Sternorrhyncha</taxon>
        <taxon>Aphidomorpha</taxon>
        <taxon>Aphidoidea</taxon>
        <taxon>Aphididae</taxon>
        <taxon>Lachninae</taxon>
        <taxon>Cinara</taxon>
    </lineage>
</organism>
<protein>
    <recommendedName>
        <fullName evidence="3">Harbinger transposase-derived nuclease domain</fullName>
    </recommendedName>
</protein>
<sequence length="470" mass="52979">MSGDGCGFSSDSGTGLVRRKRLRCPATFETQTLETNRQPDSTGSETTPDQKFGDLLSEYLFLELGKSKKDIFNFVHLSQSMRVVNINNTTKLLNTILHDEIINTQFEFDVTLTCLGLNNPNKDKPLEIKNRNDKDNNTDVALSLDPVALQSSLLEESNFKDQFFITRSSFQIICNHLMQEFGSTSYKRTELDVEKQLLVALTYLGTVQSYKEIGSKFQIAISSAHKCVNDITNTLFKRMGELIYWPIDNQAHAEIKAFNEMPGNQFPGILGVIGTVDLKKSSTANPSKYTKNGSSIAIQCVCNNRYQFYNVFTSYLNKSAVTTSTFLESPLAEVILNDPQTLFPNSSTHIVGQYCYPLLPNLMTPFFDVSHNTDSQNIYNNAIEVPLNIINLAFGKLLGRFKRLLCLDLWGQEKFAILIFAACCLHNLCLGNNDDVDCTPYECCAFICDYYDEFSVQKRQEICNKLNLSL</sequence>
<dbReference type="PANTHER" id="PTHR22930">
    <property type="match status" value="1"/>
</dbReference>
<dbReference type="Proteomes" id="UP000325440">
    <property type="component" value="Unassembled WGS sequence"/>
</dbReference>
<evidence type="ECO:0000313" key="1">
    <source>
        <dbReference type="EMBL" id="VVC33975.1"/>
    </source>
</evidence>
<evidence type="ECO:0000313" key="2">
    <source>
        <dbReference type="Proteomes" id="UP000325440"/>
    </source>
</evidence>
<gene>
    <name evidence="1" type="ORF">CINCED_3A024185</name>
</gene>
<dbReference type="InterPro" id="IPR045249">
    <property type="entry name" value="HARBI1-like"/>
</dbReference>
<name>A0A5E4MR89_9HEMI</name>
<dbReference type="OrthoDB" id="2668416at2759"/>
<proteinExistence type="predicted"/>
<accession>A0A5E4MR89</accession>
<dbReference type="AlphaFoldDB" id="A0A5E4MR89"/>
<dbReference type="EMBL" id="CABPRJ010000980">
    <property type="protein sequence ID" value="VVC33975.1"/>
    <property type="molecule type" value="Genomic_DNA"/>
</dbReference>
<keyword evidence="2" id="KW-1185">Reference proteome</keyword>
<reference evidence="1 2" key="1">
    <citation type="submission" date="2019-08" db="EMBL/GenBank/DDBJ databases">
        <authorList>
            <person name="Alioto T."/>
            <person name="Alioto T."/>
            <person name="Gomez Garrido J."/>
        </authorList>
    </citation>
    <scope>NUCLEOTIDE SEQUENCE [LARGE SCALE GENOMIC DNA]</scope>
</reference>
<evidence type="ECO:0008006" key="3">
    <source>
        <dbReference type="Google" id="ProtNLM"/>
    </source>
</evidence>